<evidence type="ECO:0000313" key="3">
    <source>
        <dbReference type="EMBL" id="MCH9275587.1"/>
    </source>
</evidence>
<proteinExistence type="predicted"/>
<keyword evidence="2" id="KW-0812">Transmembrane</keyword>
<evidence type="ECO:0000256" key="1">
    <source>
        <dbReference type="SAM" id="MobiDB-lite"/>
    </source>
</evidence>
<evidence type="ECO:0000256" key="2">
    <source>
        <dbReference type="SAM" id="Phobius"/>
    </source>
</evidence>
<dbReference type="EMBL" id="JAFEJT020000014">
    <property type="protein sequence ID" value="MCH9275587.1"/>
    <property type="molecule type" value="Genomic_DNA"/>
</dbReference>
<evidence type="ECO:0000313" key="4">
    <source>
        <dbReference type="Proteomes" id="UP000710815"/>
    </source>
</evidence>
<keyword evidence="2" id="KW-0472">Membrane</keyword>
<reference evidence="3 4" key="2">
    <citation type="journal article" date="2021" name="Syst. Appl. Microbiol.">
        <title>Phylogenetic classification of ten novel species belonging to the genus Bifidobacterium comprising B. phasiani sp. nov., B. pongonis sp. nov., B. saguinibicoloris sp. nov., B. colobi sp. nov., B. simiiventris sp. nov., B. santillanense sp. nov., B. miconis sp. nov., B. amazonense sp. nov., B. pluvialisilvae sp. nov., and B. miconisargentati sp. nov.</title>
        <authorList>
            <person name="Lugli G.A."/>
            <person name="Calvete-Torre I."/>
            <person name="Alessandri G."/>
            <person name="Milani C."/>
            <person name="Turroni F."/>
            <person name="Laiolo P."/>
            <person name="Ossiprandi M.C."/>
            <person name="Margolles A."/>
            <person name="Ruiz L."/>
            <person name="Ventura M."/>
        </authorList>
    </citation>
    <scope>NUCLEOTIDE SEQUENCE [LARGE SCALE GENOMIC DNA]</scope>
    <source>
        <strain evidence="3 4">MA1</strain>
    </source>
</reference>
<comment type="caution">
    <text evidence="3">The sequence shown here is derived from an EMBL/GenBank/DDBJ whole genome shotgun (WGS) entry which is preliminary data.</text>
</comment>
<feature type="region of interest" description="Disordered" evidence="1">
    <location>
        <begin position="80"/>
        <end position="103"/>
    </location>
</feature>
<keyword evidence="2" id="KW-1133">Transmembrane helix</keyword>
<dbReference type="Proteomes" id="UP000710815">
    <property type="component" value="Unassembled WGS sequence"/>
</dbReference>
<feature type="transmembrane region" description="Helical" evidence="2">
    <location>
        <begin position="6"/>
        <end position="26"/>
    </location>
</feature>
<keyword evidence="4" id="KW-1185">Reference proteome</keyword>
<accession>A0ABS9VU09</accession>
<dbReference type="RefSeq" id="WP_241513349.1">
    <property type="nucleotide sequence ID" value="NZ_JAFEJT020000014.1"/>
</dbReference>
<organism evidence="3 4">
    <name type="scientific">Bifidobacterium amazonense</name>
    <dbReference type="NCBI Taxonomy" id="2809027"/>
    <lineage>
        <taxon>Bacteria</taxon>
        <taxon>Bacillati</taxon>
        <taxon>Actinomycetota</taxon>
        <taxon>Actinomycetes</taxon>
        <taxon>Bifidobacteriales</taxon>
        <taxon>Bifidobacteriaceae</taxon>
        <taxon>Bifidobacterium</taxon>
    </lineage>
</organism>
<gene>
    <name evidence="3" type="ORF">JS533_004775</name>
</gene>
<evidence type="ECO:0008006" key="5">
    <source>
        <dbReference type="Google" id="ProtNLM"/>
    </source>
</evidence>
<reference evidence="3 4" key="1">
    <citation type="journal article" date="2021" name="Environ. Microbiol.">
        <title>Genetic insights into the dark matter of the mammalian gut microbiota through targeted genome reconstruction.</title>
        <authorList>
            <person name="Lugli G.A."/>
            <person name="Alessandri G."/>
            <person name="Milani C."/>
            <person name="Viappiani A."/>
            <person name="Fontana F."/>
            <person name="Tarracchini C."/>
            <person name="Mancabelli L."/>
            <person name="Argentini C."/>
            <person name="Ruiz L."/>
            <person name="Margolles A."/>
            <person name="van Sinderen D."/>
            <person name="Turroni F."/>
            <person name="Ventura M."/>
        </authorList>
    </citation>
    <scope>NUCLEOTIDE SEQUENCE [LARGE SCALE GENOMIC DNA]</scope>
    <source>
        <strain evidence="3 4">MA1</strain>
    </source>
</reference>
<sequence>MPWWIWLLLTLFMLAMIAAGIIYAAIHGLRGLRAAGDVGARIGERLAAMQETESSDDEPHAPVFTEPLRTAADRYTQAQSEVAARRQATRDRHARTWARWDRS</sequence>
<protein>
    <recommendedName>
        <fullName evidence="5">Prolyl aminopeptidase</fullName>
    </recommendedName>
</protein>
<name>A0ABS9VU09_9BIFI</name>